<dbReference type="Proteomes" id="UP000297477">
    <property type="component" value="Unassembled WGS sequence"/>
</dbReference>
<protein>
    <submittedName>
        <fullName evidence="1">Uncharacterized protein</fullName>
    </submittedName>
</protein>
<keyword evidence="2" id="KW-1185">Reference proteome</keyword>
<dbReference type="RefSeq" id="WP_067190425.1">
    <property type="nucleotide sequence ID" value="NZ_JALXRH010000064.1"/>
</dbReference>
<evidence type="ECO:0000313" key="2">
    <source>
        <dbReference type="Proteomes" id="UP000297477"/>
    </source>
</evidence>
<gene>
    <name evidence="1" type="ORF">E4A49_06295</name>
</gene>
<proteinExistence type="predicted"/>
<organism evidence="1 2">
    <name type="scientific">Micrococcus lylae</name>
    <dbReference type="NCBI Taxonomy" id="1273"/>
    <lineage>
        <taxon>Bacteria</taxon>
        <taxon>Bacillati</taxon>
        <taxon>Actinomycetota</taxon>
        <taxon>Actinomycetes</taxon>
        <taxon>Micrococcales</taxon>
        <taxon>Micrococcaceae</taxon>
        <taxon>Micrococcus</taxon>
    </lineage>
</organism>
<comment type="caution">
    <text evidence="1">The sequence shown here is derived from an EMBL/GenBank/DDBJ whole genome shotgun (WGS) entry which is preliminary data.</text>
</comment>
<reference evidence="1 2" key="1">
    <citation type="submission" date="2019-03" db="EMBL/GenBank/DDBJ databases">
        <title>Reclassification of Micrococcus aloeverae and Micrococcus yunnanensis as later heterotypic synonyms of Micrococcus luteus.</title>
        <authorList>
            <person name="Huang C.-H."/>
        </authorList>
    </citation>
    <scope>NUCLEOTIDE SEQUENCE [LARGE SCALE GENOMIC DNA]</scope>
    <source>
        <strain evidence="1 2">BCRC 12151</strain>
    </source>
</reference>
<sequence length="112" mass="12538">MSAHIQQALDGIRRPDESVFFLSRTEAGRNLLAEFAVDMATGGLSVGGGSRDAAKKRRWLLLTNGTDARILNVQHDAVVAELPVDGWAPERQRLMRSHVQDGWRYRITGRLR</sequence>
<name>A0ABY2K2K7_9MICC</name>
<dbReference type="EMBL" id="SPKT01000010">
    <property type="protein sequence ID" value="TFH99254.1"/>
    <property type="molecule type" value="Genomic_DNA"/>
</dbReference>
<accession>A0ABY2K2K7</accession>
<evidence type="ECO:0000313" key="1">
    <source>
        <dbReference type="EMBL" id="TFH99254.1"/>
    </source>
</evidence>